<proteinExistence type="predicted"/>
<dbReference type="EMBL" id="CAADFA010000025">
    <property type="protein sequence ID" value="VFJ45455.1"/>
    <property type="molecule type" value="Genomic_DNA"/>
</dbReference>
<evidence type="ECO:0000313" key="2">
    <source>
        <dbReference type="EMBL" id="VFJ49050.1"/>
    </source>
</evidence>
<name>A0A450S1C0_9GAMM</name>
<gene>
    <name evidence="2" type="ORF">BECKFM1743A_GA0114220_100662</name>
    <name evidence="3" type="ORF">BECKFM1743B_GA0114221_100243</name>
    <name evidence="1" type="ORF">BECKFM1743C_GA0114222_100253</name>
</gene>
<reference evidence="1" key="1">
    <citation type="submission" date="2019-02" db="EMBL/GenBank/DDBJ databases">
        <authorList>
            <person name="Gruber-Vodicka R. H."/>
            <person name="Seah K. B. B."/>
        </authorList>
    </citation>
    <scope>NUCLEOTIDE SEQUENCE</scope>
    <source>
        <strain evidence="2">BECK_BZ163</strain>
        <strain evidence="3">BECK_BZ164</strain>
        <strain evidence="1">BECK_BZ165</strain>
    </source>
</reference>
<evidence type="ECO:0000313" key="3">
    <source>
        <dbReference type="EMBL" id="VFK06756.1"/>
    </source>
</evidence>
<dbReference type="EMBL" id="CAADFL010000024">
    <property type="protein sequence ID" value="VFK06756.1"/>
    <property type="molecule type" value="Genomic_DNA"/>
</dbReference>
<accession>A0A450S1C0</accession>
<organism evidence="1">
    <name type="scientific">Candidatus Kentrum sp. FM</name>
    <dbReference type="NCBI Taxonomy" id="2126340"/>
    <lineage>
        <taxon>Bacteria</taxon>
        <taxon>Pseudomonadati</taxon>
        <taxon>Pseudomonadota</taxon>
        <taxon>Gammaproteobacteria</taxon>
        <taxon>Candidatus Kentrum</taxon>
    </lineage>
</organism>
<dbReference type="EMBL" id="CAADEZ010000066">
    <property type="protein sequence ID" value="VFJ49050.1"/>
    <property type="molecule type" value="Genomic_DNA"/>
</dbReference>
<protein>
    <submittedName>
        <fullName evidence="1">Uncharacterized protein</fullName>
    </submittedName>
</protein>
<sequence length="602" mass="68467">MKFPGILIVFILAFSIVGCSGIVKTQEPIPPATDTIMPGENDDRIGKLYLAIEAQYIENLPEDVVVPEDLRNKNNGNSLQDLCGGKFKLEDEYLSLLFAINTDSSDGNSIPIFAFDFKKSGEECDIDHSLKSVVDYIPFNESPLRIHYGIRVSSGSKLYFSEIKKVLDIVGRSHLVNADDGLYKVATDEVLKDVAEKSDDYLEGMIENEFRDGGTLDINPPNGRDASSTYYIPMMYEKKIYENKEKQELIGFIMIRVRATESAVAATSTEHGYPDYDASVNTGRLLPKDGSDKDFSLERFIERKIQYVSMNNDVTVLNNRCKEIERQLYDDFGMNYPDRAFALNRILSGHPIYDEAQYGQRVLGKDNRKTLLGKRENLKPLNCLERYRDILDDPEYKIGFFGKDHQDIIDRIDRKISGKADDIHRETTEQADYGEIIGLLSAFSVATHAAHDDARKGKIRRLFPKNGRVKVSNSATEQKFTEQGIPREGKEMSREAVAEALGNVLRNGKWGCYFNLRNKRYTELPLIKRDYSAYALYRDGNTDIGTDGWFRISVNYTQFRPGRIAISEIDFGPVGFDEEASVVRRLTRSRGCRNFLRQFPTR</sequence>
<dbReference type="PROSITE" id="PS51257">
    <property type="entry name" value="PROKAR_LIPOPROTEIN"/>
    <property type="match status" value="1"/>
</dbReference>
<evidence type="ECO:0000313" key="1">
    <source>
        <dbReference type="EMBL" id="VFJ45455.1"/>
    </source>
</evidence>
<dbReference type="AlphaFoldDB" id="A0A450S1C0"/>